<keyword evidence="2" id="KW-0479">Metal-binding</keyword>
<dbReference type="EMBL" id="KV417605">
    <property type="protein sequence ID" value="KZP15394.1"/>
    <property type="molecule type" value="Genomic_DNA"/>
</dbReference>
<evidence type="ECO:0000256" key="1">
    <source>
        <dbReference type="ARBA" id="ARBA00005495"/>
    </source>
</evidence>
<evidence type="ECO:0000256" key="2">
    <source>
        <dbReference type="ARBA" id="ARBA00022723"/>
    </source>
</evidence>
<proteinExistence type="inferred from homology"/>
<dbReference type="Gene3D" id="2.170.150.70">
    <property type="match status" value="1"/>
</dbReference>
<dbReference type="OrthoDB" id="3264588at2759"/>
<dbReference type="SUPFAM" id="SSF51316">
    <property type="entry name" value="Mss4-like"/>
    <property type="match status" value="1"/>
</dbReference>
<gene>
    <name evidence="5" type="ORF">FIBSPDRAFT_750414</name>
</gene>
<evidence type="ECO:0000259" key="4">
    <source>
        <dbReference type="PROSITE" id="PS51891"/>
    </source>
</evidence>
<dbReference type="Pfam" id="PF04828">
    <property type="entry name" value="GFA"/>
    <property type="match status" value="1"/>
</dbReference>
<dbReference type="InterPro" id="IPR011057">
    <property type="entry name" value="Mss4-like_sf"/>
</dbReference>
<accession>A0A166E4U6</accession>
<dbReference type="GO" id="GO:0016846">
    <property type="term" value="F:carbon-sulfur lyase activity"/>
    <property type="evidence" value="ECO:0007669"/>
    <property type="project" value="InterPro"/>
</dbReference>
<protein>
    <recommendedName>
        <fullName evidence="4">CENP-V/GFA domain-containing protein</fullName>
    </recommendedName>
</protein>
<dbReference type="InterPro" id="IPR006913">
    <property type="entry name" value="CENP-V/GFA"/>
</dbReference>
<feature type="non-terminal residue" evidence="5">
    <location>
        <position position="91"/>
    </location>
</feature>
<comment type="similarity">
    <text evidence="1">Belongs to the Gfa family.</text>
</comment>
<name>A0A166E4U6_9AGAM</name>
<dbReference type="PANTHER" id="PTHR28620">
    <property type="entry name" value="CENTROMERE PROTEIN V"/>
    <property type="match status" value="1"/>
</dbReference>
<dbReference type="PANTHER" id="PTHR28620:SF1">
    <property type="entry name" value="CENP-V_GFA DOMAIN-CONTAINING PROTEIN"/>
    <property type="match status" value="1"/>
</dbReference>
<dbReference type="GO" id="GO:0046872">
    <property type="term" value="F:metal ion binding"/>
    <property type="evidence" value="ECO:0007669"/>
    <property type="project" value="UniProtKB-KW"/>
</dbReference>
<feature type="domain" description="CENP-V/GFA" evidence="4">
    <location>
        <begin position="14"/>
        <end position="91"/>
    </location>
</feature>
<evidence type="ECO:0000256" key="3">
    <source>
        <dbReference type="ARBA" id="ARBA00022833"/>
    </source>
</evidence>
<dbReference type="STRING" id="436010.A0A166E4U6"/>
<dbReference type="PROSITE" id="PS51891">
    <property type="entry name" value="CENP_V_GFA"/>
    <property type="match status" value="1"/>
</dbReference>
<reference evidence="5" key="1">
    <citation type="journal article" date="2016" name="Mol. Biol. Evol.">
        <title>Comparative Genomics of Early-Diverging Mushroom-Forming Fungi Provides Insights into the Origins of Lignocellulose Decay Capabilities.</title>
        <authorList>
            <person name="Nagy L.G."/>
            <person name="Riley R."/>
            <person name="Tritt A."/>
            <person name="Adam C."/>
            <person name="Daum C."/>
            <person name="Floudas D."/>
            <person name="Sun H."/>
            <person name="Yadav J.S."/>
            <person name="Pangilinan J."/>
            <person name="Larsson K.H."/>
            <person name="Matsuura K."/>
            <person name="Barry K."/>
            <person name="Labutti K."/>
            <person name="Kuo R."/>
            <person name="Ohm R.A."/>
            <person name="Bhattacharya S.S."/>
            <person name="Shirouzu T."/>
            <person name="Yoshinaga Y."/>
            <person name="Martin F.M."/>
            <person name="Grigoriev I.V."/>
            <person name="Hibbett D.S."/>
        </authorList>
    </citation>
    <scope>NUCLEOTIDE SEQUENCE [LARGE SCALE GENOMIC DNA]</scope>
    <source>
        <strain evidence="5">CBS 109695</strain>
    </source>
</reference>
<sequence>MTTVTPIYSELIAYKANCHCSAVTFTVRLCPLSTLKLGECNCSICTRNGYLMVYPARENVEYHTGADNLTEFRFASETGVHKFCKTCGSSI</sequence>
<organism evidence="5">
    <name type="scientific">Athelia psychrophila</name>
    <dbReference type="NCBI Taxonomy" id="1759441"/>
    <lineage>
        <taxon>Eukaryota</taxon>
        <taxon>Fungi</taxon>
        <taxon>Dikarya</taxon>
        <taxon>Basidiomycota</taxon>
        <taxon>Agaricomycotina</taxon>
        <taxon>Agaricomycetes</taxon>
        <taxon>Agaricomycetidae</taxon>
        <taxon>Atheliales</taxon>
        <taxon>Atheliaceae</taxon>
        <taxon>Athelia</taxon>
    </lineage>
</organism>
<dbReference type="AlphaFoldDB" id="A0A166E4U6"/>
<dbReference type="InterPro" id="IPR052355">
    <property type="entry name" value="CENP-V-like"/>
</dbReference>
<evidence type="ECO:0000313" key="5">
    <source>
        <dbReference type="EMBL" id="KZP15394.1"/>
    </source>
</evidence>
<keyword evidence="3" id="KW-0862">Zinc</keyword>